<dbReference type="AlphaFoldDB" id="A0A6P2U3C2"/>
<keyword evidence="2 3" id="KW-0449">Lipoprotein</keyword>
<comment type="subcellular location">
    <subcellularLocation>
        <location evidence="2">Cell membrane</location>
        <topology evidence="2">Lipid-anchor</topology>
    </subcellularLocation>
</comment>
<proteinExistence type="inferred from homology"/>
<gene>
    <name evidence="3" type="ORF">BLA39750_00542</name>
</gene>
<accession>A0A6P2U3C2</accession>
<reference evidence="3 4" key="1">
    <citation type="submission" date="2019-09" db="EMBL/GenBank/DDBJ databases">
        <authorList>
            <person name="Depoorter E."/>
        </authorList>
    </citation>
    <scope>NUCLEOTIDE SEQUENCE [LARGE SCALE GENOMIC DNA]</scope>
    <source>
        <strain evidence="3">R-39750</strain>
    </source>
</reference>
<dbReference type="InterPro" id="IPR010131">
    <property type="entry name" value="MdtP/NodT-like"/>
</dbReference>
<dbReference type="Proteomes" id="UP000494110">
    <property type="component" value="Unassembled WGS sequence"/>
</dbReference>
<dbReference type="SUPFAM" id="SSF56954">
    <property type="entry name" value="Outer membrane efflux proteins (OEP)"/>
    <property type="match status" value="1"/>
</dbReference>
<dbReference type="NCBIfam" id="TIGR01845">
    <property type="entry name" value="outer_NodT"/>
    <property type="match status" value="1"/>
</dbReference>
<dbReference type="InterPro" id="IPR003423">
    <property type="entry name" value="OMP_efflux"/>
</dbReference>
<name>A0A6P2U3C2_BURL3</name>
<dbReference type="Pfam" id="PF02321">
    <property type="entry name" value="OEP"/>
    <property type="match status" value="2"/>
</dbReference>
<organism evidence="3 4">
    <name type="scientific">Burkholderia lata (strain ATCC 17760 / DSM 23089 / LMG 22485 / NCIMB 9086 / R18194 / 383)</name>
    <dbReference type="NCBI Taxonomy" id="482957"/>
    <lineage>
        <taxon>Bacteria</taxon>
        <taxon>Pseudomonadati</taxon>
        <taxon>Pseudomonadota</taxon>
        <taxon>Betaproteobacteria</taxon>
        <taxon>Burkholderiales</taxon>
        <taxon>Burkholderiaceae</taxon>
        <taxon>Burkholderia</taxon>
        <taxon>Burkholderia cepacia complex</taxon>
    </lineage>
</organism>
<keyword evidence="2" id="KW-0812">Transmembrane</keyword>
<dbReference type="EMBL" id="CABVQN010000002">
    <property type="protein sequence ID" value="VWC71179.1"/>
    <property type="molecule type" value="Genomic_DNA"/>
</dbReference>
<evidence type="ECO:0000313" key="3">
    <source>
        <dbReference type="EMBL" id="VWC71179.1"/>
    </source>
</evidence>
<keyword evidence="2" id="KW-0732">Signal</keyword>
<protein>
    <submittedName>
        <fullName evidence="3">RND efflux system outer membrane lipoprotein</fullName>
    </submittedName>
</protein>
<dbReference type="PROSITE" id="PS51257">
    <property type="entry name" value="PROKAR_LIPOPROTEIN"/>
    <property type="match status" value="1"/>
</dbReference>
<dbReference type="PANTHER" id="PTHR30203:SF21">
    <property type="entry name" value="OUTER MEMBRANE COMPONENT OF MULTIDRUG EFFLUX PUMP-RELATED"/>
    <property type="match status" value="1"/>
</dbReference>
<dbReference type="GO" id="GO:0015562">
    <property type="term" value="F:efflux transmembrane transporter activity"/>
    <property type="evidence" value="ECO:0007669"/>
    <property type="project" value="InterPro"/>
</dbReference>
<keyword evidence="2" id="KW-0564">Palmitate</keyword>
<evidence type="ECO:0000256" key="1">
    <source>
        <dbReference type="ARBA" id="ARBA00007613"/>
    </source>
</evidence>
<evidence type="ECO:0000256" key="2">
    <source>
        <dbReference type="RuleBase" id="RU362097"/>
    </source>
</evidence>
<dbReference type="RefSeq" id="WP_175010730.1">
    <property type="nucleotide sequence ID" value="NZ_CABVQN010000002.1"/>
</dbReference>
<keyword evidence="2" id="KW-0472">Membrane</keyword>
<keyword evidence="2" id="KW-1134">Transmembrane beta strand</keyword>
<dbReference type="PANTHER" id="PTHR30203">
    <property type="entry name" value="OUTER MEMBRANE CATION EFFLUX PROTEIN"/>
    <property type="match status" value="1"/>
</dbReference>
<feature type="signal peptide" evidence="2">
    <location>
        <begin position="1"/>
        <end position="20"/>
    </location>
</feature>
<dbReference type="Gene3D" id="2.20.200.10">
    <property type="entry name" value="Outer membrane efflux proteins (OEP)"/>
    <property type="match status" value="1"/>
</dbReference>
<sequence>MVSVRTTAIAALCIALAACAEVGPDYRVPSNALVNAPAANHAFVAGASVASNDPLPDHWWRLYNDPTLDGLVERALASNVDLRAAQANLERSNALLAATRTAREPSVGVDASTHYTQQSAASVLSHVEPPRHEIYNIGFGMSYDLDLFGGIRRGIEAASADNEAVTAARDLVRVNVSAEVTRAYSDLCNAGNQIDVLQRAIDVQQRRLALTRQLISNGRAPTFEQQRDQGGIENSRAQLAPLRARRLNAAFRLATLTGQPPENYDRALLSCRTPLALSKPIPSGDGRALLQRRPDVRAAERRLAASTARIGVETAALYPDIRLGASIGSTGGAAAFFTPLTNRFAIGPMVTWNLHRSTIRDRIDAAQADSRASLAHFDATVLTALRETETSLDTYAGALDRLQRLEASRDAARVVMERTKELRRGGRIGGLAALDAERAWLAAETAVAAARQDVNNDQITTFLALGGGWQ</sequence>
<comment type="similarity">
    <text evidence="1 2">Belongs to the outer membrane factor (OMF) (TC 1.B.17) family.</text>
</comment>
<dbReference type="Gene3D" id="1.20.1600.10">
    <property type="entry name" value="Outer membrane efflux proteins (OEP)"/>
    <property type="match status" value="1"/>
</dbReference>
<feature type="chain" id="PRO_5027143329" evidence="2">
    <location>
        <begin position="21"/>
        <end position="470"/>
    </location>
</feature>
<dbReference type="GO" id="GO:0005886">
    <property type="term" value="C:plasma membrane"/>
    <property type="evidence" value="ECO:0007669"/>
    <property type="project" value="UniProtKB-SubCell"/>
</dbReference>
<evidence type="ECO:0000313" key="4">
    <source>
        <dbReference type="Proteomes" id="UP000494110"/>
    </source>
</evidence>